<dbReference type="AlphaFoldDB" id="A0A0F9MH13"/>
<proteinExistence type="predicted"/>
<evidence type="ECO:0000313" key="1">
    <source>
        <dbReference type="EMBL" id="KKM98586.1"/>
    </source>
</evidence>
<gene>
    <name evidence="1" type="ORF">LCGC14_1156490</name>
</gene>
<protein>
    <submittedName>
        <fullName evidence="1">Uncharacterized protein</fullName>
    </submittedName>
</protein>
<accession>A0A0F9MH13</accession>
<name>A0A0F9MH13_9ZZZZ</name>
<reference evidence="1" key="1">
    <citation type="journal article" date="2015" name="Nature">
        <title>Complex archaea that bridge the gap between prokaryotes and eukaryotes.</title>
        <authorList>
            <person name="Spang A."/>
            <person name="Saw J.H."/>
            <person name="Jorgensen S.L."/>
            <person name="Zaremba-Niedzwiedzka K."/>
            <person name="Martijn J."/>
            <person name="Lind A.E."/>
            <person name="van Eijk R."/>
            <person name="Schleper C."/>
            <person name="Guy L."/>
            <person name="Ettema T.J."/>
        </authorList>
    </citation>
    <scope>NUCLEOTIDE SEQUENCE</scope>
</reference>
<sequence length="54" mass="6160">MTKQEQIDLLEAKNAVLAKALKYAIERLSAHPEHEMLVRSLHKTLTDNAEEYPA</sequence>
<comment type="caution">
    <text evidence="1">The sequence shown here is derived from an EMBL/GenBank/DDBJ whole genome shotgun (WGS) entry which is preliminary data.</text>
</comment>
<organism evidence="1">
    <name type="scientific">marine sediment metagenome</name>
    <dbReference type="NCBI Taxonomy" id="412755"/>
    <lineage>
        <taxon>unclassified sequences</taxon>
        <taxon>metagenomes</taxon>
        <taxon>ecological metagenomes</taxon>
    </lineage>
</organism>
<dbReference type="EMBL" id="LAZR01005601">
    <property type="protein sequence ID" value="KKM98586.1"/>
    <property type="molecule type" value="Genomic_DNA"/>
</dbReference>